<dbReference type="Proteomes" id="UP000076268">
    <property type="component" value="Unassembled WGS sequence"/>
</dbReference>
<dbReference type="Pfam" id="PF04266">
    <property type="entry name" value="ASCH"/>
    <property type="match status" value="1"/>
</dbReference>
<dbReference type="InterPro" id="IPR007374">
    <property type="entry name" value="ASCH_domain"/>
</dbReference>
<gene>
    <name evidence="2" type="ORF">AXX12_05665</name>
</gene>
<keyword evidence="3" id="KW-1185">Reference proteome</keyword>
<feature type="domain" description="ASCH" evidence="1">
    <location>
        <begin position="11"/>
        <end position="111"/>
    </location>
</feature>
<protein>
    <submittedName>
        <fullName evidence="2">RNA-binding protein</fullName>
    </submittedName>
</protein>
<sequence>MFALNFQSEHHEQMLVSRAKNCTVRLGDVSSAFPENSIVWITFGKKHTPRRKLYTAIIDKVSVKHFNQLTAEDLAHQNPDIKSPEELIRFFEHLYGKAITLNDKVSVIYFSEIVDA</sequence>
<name>A0A154BPZ3_ANASB</name>
<dbReference type="OrthoDB" id="1633824at2"/>
<organism evidence="2 3">
    <name type="scientific">Anaerosporomusa subterranea</name>
    <dbReference type="NCBI Taxonomy" id="1794912"/>
    <lineage>
        <taxon>Bacteria</taxon>
        <taxon>Bacillati</taxon>
        <taxon>Bacillota</taxon>
        <taxon>Negativicutes</taxon>
        <taxon>Acetonemataceae</taxon>
        <taxon>Anaerosporomusa</taxon>
    </lineage>
</organism>
<evidence type="ECO:0000313" key="2">
    <source>
        <dbReference type="EMBL" id="KYZ75930.1"/>
    </source>
</evidence>
<evidence type="ECO:0000313" key="3">
    <source>
        <dbReference type="Proteomes" id="UP000076268"/>
    </source>
</evidence>
<evidence type="ECO:0000259" key="1">
    <source>
        <dbReference type="Pfam" id="PF04266"/>
    </source>
</evidence>
<accession>A0A154BPZ3</accession>
<dbReference type="EMBL" id="LSGP01000017">
    <property type="protein sequence ID" value="KYZ75930.1"/>
    <property type="molecule type" value="Genomic_DNA"/>
</dbReference>
<dbReference type="RefSeq" id="WP_066240481.1">
    <property type="nucleotide sequence ID" value="NZ_LSGP01000017.1"/>
</dbReference>
<proteinExistence type="predicted"/>
<dbReference type="AlphaFoldDB" id="A0A154BPZ3"/>
<reference evidence="2 3" key="1">
    <citation type="submission" date="2016-02" db="EMBL/GenBank/DDBJ databases">
        <title>Anaerosporomusa subterraneum gen. nov., sp. nov., a spore-forming obligate anaerobe isolated from saprolite.</title>
        <authorList>
            <person name="Choi J.K."/>
            <person name="Shah M."/>
            <person name="Yee N."/>
        </authorList>
    </citation>
    <scope>NUCLEOTIDE SEQUENCE [LARGE SCALE GENOMIC DNA]</scope>
    <source>
        <strain evidence="2 3">RU4</strain>
    </source>
</reference>
<comment type="caution">
    <text evidence="2">The sequence shown here is derived from an EMBL/GenBank/DDBJ whole genome shotgun (WGS) entry which is preliminary data.</text>
</comment>